<proteinExistence type="predicted"/>
<dbReference type="Gene3D" id="2.40.30.100">
    <property type="entry name" value="AF2212/PG0164-like"/>
    <property type="match status" value="1"/>
</dbReference>
<dbReference type="EMBL" id="MEWX01000014">
    <property type="protein sequence ID" value="OGC80718.1"/>
    <property type="molecule type" value="Genomic_DNA"/>
</dbReference>
<dbReference type="AlphaFoldDB" id="A0A1F4XGH3"/>
<evidence type="ECO:0000313" key="1">
    <source>
        <dbReference type="EMBL" id="OGC80718.1"/>
    </source>
</evidence>
<dbReference type="InterPro" id="IPR037079">
    <property type="entry name" value="AF2212/PG0164-like_sf"/>
</dbReference>
<dbReference type="InterPro" id="IPR015018">
    <property type="entry name" value="DUF1905"/>
</dbReference>
<dbReference type="Pfam" id="PF08922">
    <property type="entry name" value="DUF1905"/>
    <property type="match status" value="1"/>
</dbReference>
<comment type="caution">
    <text evidence="1">The sequence shown here is derived from an EMBL/GenBank/DDBJ whole genome shotgun (WGS) entry which is preliminary data.</text>
</comment>
<sequence>MQKKVYKTRAKVWLYPGSTAAWHFIFVDKKYAKELKEKFGKVKRGFGSIPVVATIGKTSWQTSIFPDKRAGTYLLPLKLKVRQAEHFASGDTITFFVQVR</sequence>
<reference evidence="1 2" key="1">
    <citation type="journal article" date="2016" name="Nat. Commun.">
        <title>Thousands of microbial genomes shed light on interconnected biogeochemical processes in an aquifer system.</title>
        <authorList>
            <person name="Anantharaman K."/>
            <person name="Brown C.T."/>
            <person name="Hug L.A."/>
            <person name="Sharon I."/>
            <person name="Castelle C.J."/>
            <person name="Probst A.J."/>
            <person name="Thomas B.C."/>
            <person name="Singh A."/>
            <person name="Wilkins M.J."/>
            <person name="Karaoz U."/>
            <person name="Brodie E.L."/>
            <person name="Williams K.H."/>
            <person name="Hubbard S.S."/>
            <person name="Banfield J.F."/>
        </authorList>
    </citation>
    <scope>NUCLEOTIDE SEQUENCE [LARGE SCALE GENOMIC DNA]</scope>
</reference>
<evidence type="ECO:0008006" key="3">
    <source>
        <dbReference type="Google" id="ProtNLM"/>
    </source>
</evidence>
<dbReference type="Proteomes" id="UP000176185">
    <property type="component" value="Unassembled WGS sequence"/>
</dbReference>
<dbReference type="STRING" id="1797243.A2943_02410"/>
<protein>
    <recommendedName>
        <fullName evidence="3">DUF1905 domain-containing protein</fullName>
    </recommendedName>
</protein>
<accession>A0A1F4XGH3</accession>
<evidence type="ECO:0000313" key="2">
    <source>
        <dbReference type="Proteomes" id="UP000176185"/>
    </source>
</evidence>
<organism evidence="1 2">
    <name type="scientific">Candidatus Adlerbacteria bacterium RIFCSPLOWO2_01_FULL_51_16</name>
    <dbReference type="NCBI Taxonomy" id="1797243"/>
    <lineage>
        <taxon>Bacteria</taxon>
        <taxon>Candidatus Adleribacteriota</taxon>
    </lineage>
</organism>
<name>A0A1F4XGH3_9BACT</name>
<gene>
    <name evidence="1" type="ORF">A2943_02410</name>
</gene>
<dbReference type="SUPFAM" id="SSF141694">
    <property type="entry name" value="AF2212/PG0164-like"/>
    <property type="match status" value="1"/>
</dbReference>